<dbReference type="EMBL" id="CBSY010000130">
    <property type="protein sequence ID" value="CDH19523.1"/>
    <property type="molecule type" value="Genomic_DNA"/>
</dbReference>
<evidence type="ECO:0000313" key="2">
    <source>
        <dbReference type="Proteomes" id="UP000028500"/>
    </source>
</evidence>
<protein>
    <submittedName>
        <fullName evidence="1">Uncharacterized protein</fullName>
    </submittedName>
</protein>
<sequence>MNYGHVIKRQHTVNLAELAGILGRIIFTPVYAGDFLHTYVFSES</sequence>
<accession>A0A077PEA9</accession>
<dbReference type="Proteomes" id="UP000028500">
    <property type="component" value="Unassembled WGS sequence"/>
</dbReference>
<gene>
    <name evidence="1" type="ORF">XBKQ1_2150064</name>
</gene>
<reference evidence="1" key="1">
    <citation type="submission" date="2013-07" db="EMBL/GenBank/DDBJ databases">
        <title>Sub-species coevolution in mutualistic symbiosis.</title>
        <authorList>
            <person name="Murfin K."/>
            <person name="Klassen J."/>
            <person name="Lee M."/>
            <person name="Forst S."/>
            <person name="Stock P."/>
            <person name="Goodrich-Blair H."/>
        </authorList>
    </citation>
    <scope>NUCLEOTIDE SEQUENCE [LARGE SCALE GENOMIC DNA]</scope>
    <source>
        <strain evidence="1">Kraussei Quebec</strain>
    </source>
</reference>
<keyword evidence="2" id="KW-1185">Reference proteome</keyword>
<comment type="caution">
    <text evidence="1">The sequence shown here is derived from an EMBL/GenBank/DDBJ whole genome shotgun (WGS) entry which is preliminary data.</text>
</comment>
<dbReference type="HOGENOM" id="CLU_3224017_0_0_6"/>
<evidence type="ECO:0000313" key="1">
    <source>
        <dbReference type="EMBL" id="CDH19523.1"/>
    </source>
</evidence>
<organism evidence="1 2">
    <name type="scientific">Xenorhabdus bovienii str. kraussei Quebec</name>
    <dbReference type="NCBI Taxonomy" id="1398203"/>
    <lineage>
        <taxon>Bacteria</taxon>
        <taxon>Pseudomonadati</taxon>
        <taxon>Pseudomonadota</taxon>
        <taxon>Gammaproteobacteria</taxon>
        <taxon>Enterobacterales</taxon>
        <taxon>Morganellaceae</taxon>
        <taxon>Xenorhabdus</taxon>
    </lineage>
</organism>
<name>A0A077PEA9_XENBV</name>
<proteinExistence type="predicted"/>
<dbReference type="AlphaFoldDB" id="A0A077PEA9"/>